<dbReference type="Proteomes" id="UP001163714">
    <property type="component" value="Unassembled WGS sequence"/>
</dbReference>
<evidence type="ECO:0000313" key="2">
    <source>
        <dbReference type="Proteomes" id="UP001163714"/>
    </source>
</evidence>
<sequence length="169" mass="19723">MQGLMTNYFSATHDKQSLLFYYAKSLITKNMTQAQQVFYRVKTDLMFFIRWEEAVLLPLFEDKNSPLFETYPTYSLLLELQHSKILMEHIDQGFLQLIQPLQAPSNKAKLAINSKIDALLEIFDELEDLLLQLNIKKESIFFPTIDEALPKDDIAKLFLTMINFDTSCQ</sequence>
<comment type="caution">
    <text evidence="1">The sequence shown here is derived from an EMBL/GenBank/DDBJ whole genome shotgun (WGS) entry which is preliminary data.</text>
</comment>
<proteinExistence type="predicted"/>
<organism evidence="1 2">
    <name type="scientific">Shewanella subflava</name>
    <dbReference type="NCBI Taxonomy" id="2986476"/>
    <lineage>
        <taxon>Bacteria</taxon>
        <taxon>Pseudomonadati</taxon>
        <taxon>Pseudomonadota</taxon>
        <taxon>Gammaproteobacteria</taxon>
        <taxon>Alteromonadales</taxon>
        <taxon>Shewanellaceae</taxon>
        <taxon>Shewanella</taxon>
    </lineage>
</organism>
<dbReference type="Gene3D" id="1.20.120.520">
    <property type="entry name" value="nmb1532 protein domain like"/>
    <property type="match status" value="1"/>
</dbReference>
<protein>
    <recommendedName>
        <fullName evidence="3">Hemerythrin-like domain-containing protein</fullName>
    </recommendedName>
</protein>
<dbReference type="EMBL" id="JAPDMX010000031">
    <property type="protein sequence ID" value="MCW3173922.1"/>
    <property type="molecule type" value="Genomic_DNA"/>
</dbReference>
<dbReference type="RefSeq" id="WP_264728325.1">
    <property type="nucleotide sequence ID" value="NZ_JAPDMX010000031.1"/>
</dbReference>
<gene>
    <name evidence="1" type="ORF">OHT75_15710</name>
</gene>
<keyword evidence="2" id="KW-1185">Reference proteome</keyword>
<accession>A0ABT3ID02</accession>
<evidence type="ECO:0008006" key="3">
    <source>
        <dbReference type="Google" id="ProtNLM"/>
    </source>
</evidence>
<name>A0ABT3ID02_9GAMM</name>
<evidence type="ECO:0000313" key="1">
    <source>
        <dbReference type="EMBL" id="MCW3173922.1"/>
    </source>
</evidence>
<reference evidence="1" key="1">
    <citation type="submission" date="2022-10" db="EMBL/GenBank/DDBJ databases">
        <title>Shewanella flava sp. nov, isolated from the estuary of the Fenhe River into the Yellow River.</title>
        <authorList>
            <person name="Li Y."/>
        </authorList>
    </citation>
    <scope>NUCLEOTIDE SEQUENCE</scope>
    <source>
        <strain evidence="1">FYR11-62</strain>
    </source>
</reference>